<organism evidence="1 2">
    <name type="scientific">Mycobacterium decipiens</name>
    <dbReference type="NCBI Taxonomy" id="1430326"/>
    <lineage>
        <taxon>Bacteria</taxon>
        <taxon>Bacillati</taxon>
        <taxon>Actinomycetota</taxon>
        <taxon>Actinomycetes</taxon>
        <taxon>Mycobacteriales</taxon>
        <taxon>Mycobacteriaceae</taxon>
        <taxon>Mycobacterium</taxon>
    </lineage>
</organism>
<dbReference type="STRING" id="1430326.B8W66_11555"/>
<dbReference type="EMBL" id="NCXP01000011">
    <property type="protein sequence ID" value="OSC40806.1"/>
    <property type="molecule type" value="Genomic_DNA"/>
</dbReference>
<gene>
    <name evidence="1" type="ORF">B8W66_11555</name>
</gene>
<reference evidence="1 2" key="1">
    <citation type="submission" date="2017-04" db="EMBL/GenBank/DDBJ databases">
        <title>The new phylogeny of genus Mycobacterium.</title>
        <authorList>
            <person name="Tortoli E."/>
            <person name="Trovato A."/>
            <person name="Cirillo D.M."/>
        </authorList>
    </citation>
    <scope>NUCLEOTIDE SEQUENCE [LARGE SCALE GENOMIC DNA]</scope>
    <source>
        <strain evidence="1 2">TBL 1200985</strain>
    </source>
</reference>
<evidence type="ECO:0000313" key="1">
    <source>
        <dbReference type="EMBL" id="OSC40806.1"/>
    </source>
</evidence>
<evidence type="ECO:0000313" key="2">
    <source>
        <dbReference type="Proteomes" id="UP000193247"/>
    </source>
</evidence>
<accession>A0A1X2LW98</accession>
<dbReference type="AlphaFoldDB" id="A0A1X2LW98"/>
<keyword evidence="2" id="KW-1185">Reference proteome</keyword>
<comment type="caution">
    <text evidence="1">The sequence shown here is derived from an EMBL/GenBank/DDBJ whole genome shotgun (WGS) entry which is preliminary data.</text>
</comment>
<proteinExistence type="predicted"/>
<protein>
    <submittedName>
        <fullName evidence="1">Uncharacterized protein</fullName>
    </submittedName>
</protein>
<dbReference type="Proteomes" id="UP000193247">
    <property type="component" value="Unassembled WGS sequence"/>
</dbReference>
<name>A0A1X2LW98_9MYCO</name>
<sequence>MDMNGRAATTGRVARAATADRHQAEYFLHLLTQIYRQIDLQEQERQVLDGLIDQLHRRFPLRALGAVSPISRRALVAVK</sequence>